<evidence type="ECO:0000313" key="5">
    <source>
        <dbReference type="Proteomes" id="UP001183817"/>
    </source>
</evidence>
<dbReference type="PANTHER" id="PTHR43300:SF7">
    <property type="entry name" value="UDP-N-ACETYLBACILLOSAMINE N-ACETYLTRANSFERASE"/>
    <property type="match status" value="1"/>
</dbReference>
<evidence type="ECO:0000256" key="1">
    <source>
        <dbReference type="ARBA" id="ARBA00022679"/>
    </source>
</evidence>
<evidence type="ECO:0000256" key="2">
    <source>
        <dbReference type="ARBA" id="ARBA00022737"/>
    </source>
</evidence>
<dbReference type="InterPro" id="IPR020019">
    <property type="entry name" value="AcTrfase_PglD-like"/>
</dbReference>
<dbReference type="Pfam" id="PF17836">
    <property type="entry name" value="PglD_N"/>
    <property type="match status" value="1"/>
</dbReference>
<gene>
    <name evidence="4" type="ORF">J2S64_003598</name>
</gene>
<dbReference type="InterPro" id="IPR050179">
    <property type="entry name" value="Trans_hexapeptide_repeat"/>
</dbReference>
<protein>
    <submittedName>
        <fullName evidence="4">Sugar O-acyltransferase (Sialic acid O-acetyltransferase NeuD family)</fullName>
    </submittedName>
</protein>
<comment type="caution">
    <text evidence="4">The sequence shown here is derived from an EMBL/GenBank/DDBJ whole genome shotgun (WGS) entry which is preliminary data.</text>
</comment>
<dbReference type="InterPro" id="IPR018357">
    <property type="entry name" value="Hexapep_transf_CS"/>
</dbReference>
<dbReference type="CDD" id="cd03360">
    <property type="entry name" value="LbH_AT_putative"/>
    <property type="match status" value="1"/>
</dbReference>
<dbReference type="Gene3D" id="3.40.50.20">
    <property type="match status" value="1"/>
</dbReference>
<dbReference type="RefSeq" id="WP_310292534.1">
    <property type="nucleotide sequence ID" value="NZ_BAAAWO010000001.1"/>
</dbReference>
<dbReference type="PANTHER" id="PTHR43300">
    <property type="entry name" value="ACETYLTRANSFERASE"/>
    <property type="match status" value="1"/>
</dbReference>
<proteinExistence type="predicted"/>
<dbReference type="InterPro" id="IPR011004">
    <property type="entry name" value="Trimer_LpxA-like_sf"/>
</dbReference>
<dbReference type="PROSITE" id="PS00101">
    <property type="entry name" value="HEXAPEP_TRANSFERASES"/>
    <property type="match status" value="1"/>
</dbReference>
<dbReference type="NCBIfam" id="TIGR03570">
    <property type="entry name" value="NeuD_NnaD"/>
    <property type="match status" value="1"/>
</dbReference>
<sequence>MPIEAVLIGAGGFGREVLDVVEACNASQRHGTDKYIRLLGVVDDSPSDVNLNRLKDRGYDHLGGVEDILAQKTAGNFVLGIGDPKVKRGVAERLENAGWHPMTVVHPSAVVGSVRAIGAGAIICGGVQLSTNTRLGRHVHLNPNSTIGHDTVLEDFVSVNPGAIVSGDVLVQSRTLIGAGAIILQQLSIGEDALVGAGACVTRSVAADTVVIGVPARPVDHSILTAANTSREVQEIDE</sequence>
<organism evidence="4 5">
    <name type="scientific">Paeniglutamicibacter sulfureus</name>
    <dbReference type="NCBI Taxonomy" id="43666"/>
    <lineage>
        <taxon>Bacteria</taxon>
        <taxon>Bacillati</taxon>
        <taxon>Actinomycetota</taxon>
        <taxon>Actinomycetes</taxon>
        <taxon>Micrococcales</taxon>
        <taxon>Micrococcaceae</taxon>
        <taxon>Paeniglutamicibacter</taxon>
    </lineage>
</organism>
<dbReference type="SUPFAM" id="SSF51161">
    <property type="entry name" value="Trimeric LpxA-like enzymes"/>
    <property type="match status" value="1"/>
</dbReference>
<reference evidence="4 5" key="1">
    <citation type="submission" date="2023-07" db="EMBL/GenBank/DDBJ databases">
        <title>Sequencing the genomes of 1000 actinobacteria strains.</title>
        <authorList>
            <person name="Klenk H.-P."/>
        </authorList>
    </citation>
    <scope>NUCLEOTIDE SEQUENCE [LARGE SCALE GENOMIC DNA]</scope>
    <source>
        <strain evidence="4 5">DSM 20167</strain>
    </source>
</reference>
<dbReference type="Proteomes" id="UP001183817">
    <property type="component" value="Unassembled WGS sequence"/>
</dbReference>
<accession>A0ABU2BMP3</accession>
<dbReference type="InterPro" id="IPR041561">
    <property type="entry name" value="PglD_N"/>
</dbReference>
<dbReference type="Gene3D" id="2.160.10.10">
    <property type="entry name" value="Hexapeptide repeat proteins"/>
    <property type="match status" value="1"/>
</dbReference>
<keyword evidence="2" id="KW-0677">Repeat</keyword>
<keyword evidence="5" id="KW-1185">Reference proteome</keyword>
<dbReference type="EMBL" id="JAVDYI010000001">
    <property type="protein sequence ID" value="MDR7359907.1"/>
    <property type="molecule type" value="Genomic_DNA"/>
</dbReference>
<evidence type="ECO:0000259" key="3">
    <source>
        <dbReference type="Pfam" id="PF17836"/>
    </source>
</evidence>
<keyword evidence="1" id="KW-0808">Transferase</keyword>
<feature type="domain" description="PglD N-terminal" evidence="3">
    <location>
        <begin position="6"/>
        <end position="94"/>
    </location>
</feature>
<name>A0ABU2BMP3_9MICC</name>
<evidence type="ECO:0000313" key="4">
    <source>
        <dbReference type="EMBL" id="MDR7359907.1"/>
    </source>
</evidence>